<evidence type="ECO:0000313" key="2">
    <source>
        <dbReference type="Proteomes" id="UP001165082"/>
    </source>
</evidence>
<gene>
    <name evidence="1" type="ORF">TrRE_jg5191</name>
</gene>
<proteinExistence type="predicted"/>
<dbReference type="OrthoDB" id="10267474at2759"/>
<accession>A0A9W6ZHZ9</accession>
<comment type="caution">
    <text evidence="1">The sequence shown here is derived from an EMBL/GenBank/DDBJ whole genome shotgun (WGS) entry which is preliminary data.</text>
</comment>
<keyword evidence="2" id="KW-1185">Reference proteome</keyword>
<sequence length="79" mass="8768">MGDMDLGTLSLEQLNQFKQQEEAKLQSITRKIDLVGKNADGLLQVVGQTRKNIEAIIMTMQGKMDEIRTKRGAMMGSAN</sequence>
<evidence type="ECO:0000313" key="1">
    <source>
        <dbReference type="EMBL" id="GMH52436.1"/>
    </source>
</evidence>
<reference evidence="1" key="1">
    <citation type="submission" date="2022-07" db="EMBL/GenBank/DDBJ databases">
        <title>Genome analysis of Parmales, a sister group of diatoms, reveals the evolutionary specialization of diatoms from phago-mixotrophs to photoautotrophs.</title>
        <authorList>
            <person name="Ban H."/>
            <person name="Sato S."/>
            <person name="Yoshikawa S."/>
            <person name="Kazumasa Y."/>
            <person name="Nakamura Y."/>
            <person name="Ichinomiya M."/>
            <person name="Saitoh K."/>
            <person name="Sato N."/>
            <person name="Blanc-Mathieu R."/>
            <person name="Endo H."/>
            <person name="Kuwata A."/>
            <person name="Ogata H."/>
        </authorList>
    </citation>
    <scope>NUCLEOTIDE SEQUENCE</scope>
</reference>
<dbReference type="Proteomes" id="UP001165082">
    <property type="component" value="Unassembled WGS sequence"/>
</dbReference>
<dbReference type="AlphaFoldDB" id="A0A9W6ZHZ9"/>
<name>A0A9W6ZHZ9_9STRA</name>
<organism evidence="1 2">
    <name type="scientific">Triparma retinervis</name>
    <dbReference type="NCBI Taxonomy" id="2557542"/>
    <lineage>
        <taxon>Eukaryota</taxon>
        <taxon>Sar</taxon>
        <taxon>Stramenopiles</taxon>
        <taxon>Ochrophyta</taxon>
        <taxon>Bolidophyceae</taxon>
        <taxon>Parmales</taxon>
        <taxon>Triparmaceae</taxon>
        <taxon>Triparma</taxon>
    </lineage>
</organism>
<dbReference type="EMBL" id="BRXZ01003318">
    <property type="protein sequence ID" value="GMH52436.1"/>
    <property type="molecule type" value="Genomic_DNA"/>
</dbReference>
<protein>
    <submittedName>
        <fullName evidence="1">Uncharacterized protein</fullName>
    </submittedName>
</protein>